<evidence type="ECO:0000256" key="6">
    <source>
        <dbReference type="ARBA" id="ARBA00022833"/>
    </source>
</evidence>
<evidence type="ECO:0000256" key="2">
    <source>
        <dbReference type="ARBA" id="ARBA00010831"/>
    </source>
</evidence>
<evidence type="ECO:0000256" key="8">
    <source>
        <dbReference type="ARBA" id="ARBA00023242"/>
    </source>
</evidence>
<evidence type="ECO:0000259" key="10">
    <source>
        <dbReference type="PROSITE" id="PS50157"/>
    </source>
</evidence>
<reference evidence="11 12" key="1">
    <citation type="journal article" date="2013" name="Proc. Natl. Acad. Sci. U.S.A.">
        <title>The king cobra genome reveals dynamic gene evolution and adaptation in the snake venom system.</title>
        <authorList>
            <person name="Vonk F.J."/>
            <person name="Casewell N.R."/>
            <person name="Henkel C.V."/>
            <person name="Heimberg A.M."/>
            <person name="Jansen H.J."/>
            <person name="McCleary R.J."/>
            <person name="Kerkkamp H.M."/>
            <person name="Vos R.A."/>
            <person name="Guerreiro I."/>
            <person name="Calvete J.J."/>
            <person name="Wuster W."/>
            <person name="Woods A.E."/>
            <person name="Logan J.M."/>
            <person name="Harrison R.A."/>
            <person name="Castoe T.A."/>
            <person name="de Koning A.P."/>
            <person name="Pollock D.D."/>
            <person name="Yandell M."/>
            <person name="Calderon D."/>
            <person name="Renjifo C."/>
            <person name="Currier R.B."/>
            <person name="Salgado D."/>
            <person name="Pla D."/>
            <person name="Sanz L."/>
            <person name="Hyder A.S."/>
            <person name="Ribeiro J.M."/>
            <person name="Arntzen J.W."/>
            <person name="van den Thillart G.E."/>
            <person name="Boetzer M."/>
            <person name="Pirovano W."/>
            <person name="Dirks R.P."/>
            <person name="Spaink H.P."/>
            <person name="Duboule D."/>
            <person name="McGlinn E."/>
            <person name="Kini R.M."/>
            <person name="Richardson M.K."/>
        </authorList>
    </citation>
    <scope>NUCLEOTIDE SEQUENCE</scope>
    <source>
        <tissue evidence="11">Blood</tissue>
    </source>
</reference>
<dbReference type="FunFam" id="3.30.160.60:FF:000019">
    <property type="entry name" value="GLI family zinc finger 3"/>
    <property type="match status" value="1"/>
</dbReference>
<feature type="domain" description="C2H2-type" evidence="10">
    <location>
        <begin position="32"/>
        <end position="61"/>
    </location>
</feature>
<dbReference type="InterPro" id="IPR036236">
    <property type="entry name" value="Znf_C2H2_sf"/>
</dbReference>
<dbReference type="GO" id="GO:0000978">
    <property type="term" value="F:RNA polymerase II cis-regulatory region sequence-specific DNA binding"/>
    <property type="evidence" value="ECO:0007669"/>
    <property type="project" value="TreeGrafter"/>
</dbReference>
<evidence type="ECO:0000313" key="11">
    <source>
        <dbReference type="EMBL" id="ETE67272.1"/>
    </source>
</evidence>
<keyword evidence="12" id="KW-1185">Reference proteome</keyword>
<dbReference type="SUPFAM" id="SSF57667">
    <property type="entry name" value="beta-beta-alpha zinc fingers"/>
    <property type="match status" value="2"/>
</dbReference>
<dbReference type="EMBL" id="AZIM01001342">
    <property type="protein sequence ID" value="ETE67272.1"/>
    <property type="molecule type" value="Genomic_DNA"/>
</dbReference>
<comment type="caution">
    <text evidence="11">The sequence shown here is derived from an EMBL/GenBank/DDBJ whole genome shotgun (WGS) entry which is preliminary data.</text>
</comment>
<dbReference type="GO" id="GO:0005634">
    <property type="term" value="C:nucleus"/>
    <property type="evidence" value="ECO:0007669"/>
    <property type="project" value="UniProtKB-SubCell"/>
</dbReference>
<keyword evidence="8" id="KW-0539">Nucleus</keyword>
<comment type="similarity">
    <text evidence="2">Belongs to the GLI C2H2-type zinc-finger protein family.</text>
</comment>
<dbReference type="SMART" id="SM00355">
    <property type="entry name" value="ZnF_C2H2"/>
    <property type="match status" value="3"/>
</dbReference>
<keyword evidence="6" id="KW-0862">Zinc</keyword>
<evidence type="ECO:0000256" key="7">
    <source>
        <dbReference type="ARBA" id="ARBA00023125"/>
    </source>
</evidence>
<sequence>MALLQFEGCNKAFSRLENLKIHLRSHTGEKPYLCQHPGCQKAFSNSSDRAKHQRTHLDTKPYACQIPGCSKRYTDPSSLRKHVKAHSAKEQQVRKKLHSYSDAEQEILSECLTMQQLHPSSQHILDGKCGRSMSHHDLITELRCKFHLNIKLARCLAQTYQCTVQDFLKNILLQRTYQRKNVIKQICSDLKFKRMYTSSSTNHSGPSPGLLPPHQNVLSRQHILESALTSAHHHVSSIGSDGEGIVPNALASPLKAVVAPSLLQKHSSSPLHSQSPNGHHFSANKLYVPFPNQSTPQGPQGYQGSFHSIQNCFHYGDCYRTMDSSFSNDVLSGESHCCNPLRQNGYHILSAPVASTVTMSHVLTLFPGYEVISEAECISEEVINGTEENNGFFHNGTFDHCLNHIPPIYTDT</sequence>
<dbReference type="FunFam" id="3.30.160.60:FF:000036">
    <property type="entry name" value="GLI family zinc finger 3"/>
    <property type="match status" value="1"/>
</dbReference>
<evidence type="ECO:0000256" key="9">
    <source>
        <dbReference type="PROSITE-ProRule" id="PRU00042"/>
    </source>
</evidence>
<evidence type="ECO:0000256" key="3">
    <source>
        <dbReference type="ARBA" id="ARBA00022723"/>
    </source>
</evidence>
<keyword evidence="5 9" id="KW-0863">Zinc-finger</keyword>
<organism evidence="11 12">
    <name type="scientific">Ophiophagus hannah</name>
    <name type="common">King cobra</name>
    <name type="synonym">Naja hannah</name>
    <dbReference type="NCBI Taxonomy" id="8665"/>
    <lineage>
        <taxon>Eukaryota</taxon>
        <taxon>Metazoa</taxon>
        <taxon>Chordata</taxon>
        <taxon>Craniata</taxon>
        <taxon>Vertebrata</taxon>
        <taxon>Euteleostomi</taxon>
        <taxon>Lepidosauria</taxon>
        <taxon>Squamata</taxon>
        <taxon>Bifurcata</taxon>
        <taxon>Unidentata</taxon>
        <taxon>Episquamata</taxon>
        <taxon>Toxicofera</taxon>
        <taxon>Serpentes</taxon>
        <taxon>Colubroidea</taxon>
        <taxon>Elapidae</taxon>
        <taxon>Elapinae</taxon>
        <taxon>Ophiophagus</taxon>
    </lineage>
</organism>
<dbReference type="Gene3D" id="3.30.160.60">
    <property type="entry name" value="Classic Zinc Finger"/>
    <property type="match status" value="3"/>
</dbReference>
<comment type="subcellular location">
    <subcellularLocation>
        <location evidence="1">Nucleus</location>
    </subcellularLocation>
</comment>
<evidence type="ECO:0000256" key="4">
    <source>
        <dbReference type="ARBA" id="ARBA00022737"/>
    </source>
</evidence>
<dbReference type="PROSITE" id="PS50157">
    <property type="entry name" value="ZINC_FINGER_C2H2_2"/>
    <property type="match status" value="3"/>
</dbReference>
<dbReference type="InterPro" id="IPR043359">
    <property type="entry name" value="GLI-like"/>
</dbReference>
<dbReference type="PROSITE" id="PS00028">
    <property type="entry name" value="ZINC_FINGER_C2H2_1"/>
    <property type="match status" value="2"/>
</dbReference>
<accession>V8P099</accession>
<keyword evidence="4" id="KW-0677">Repeat</keyword>
<protein>
    <submittedName>
        <fullName evidence="11">Zinc finger protein GLIS1</fullName>
    </submittedName>
</protein>
<dbReference type="FunFam" id="3.30.160.60:FF:003185">
    <property type="entry name" value="Lame duck, isoform C"/>
    <property type="match status" value="1"/>
</dbReference>
<feature type="non-terminal residue" evidence="11">
    <location>
        <position position="412"/>
    </location>
</feature>
<evidence type="ECO:0000256" key="5">
    <source>
        <dbReference type="ARBA" id="ARBA00022771"/>
    </source>
</evidence>
<feature type="domain" description="C2H2-type" evidence="10">
    <location>
        <begin position="62"/>
        <end position="91"/>
    </location>
</feature>
<dbReference type="GO" id="GO:0008270">
    <property type="term" value="F:zinc ion binding"/>
    <property type="evidence" value="ECO:0007669"/>
    <property type="project" value="UniProtKB-KW"/>
</dbReference>
<dbReference type="Proteomes" id="UP000018936">
    <property type="component" value="Unassembled WGS sequence"/>
</dbReference>
<dbReference type="PANTHER" id="PTHR45718">
    <property type="entry name" value="TRANSCRIPTIONAL ACTIVATOR CUBITUS INTERRUPTUS"/>
    <property type="match status" value="1"/>
</dbReference>
<dbReference type="GO" id="GO:0000981">
    <property type="term" value="F:DNA-binding transcription factor activity, RNA polymerase II-specific"/>
    <property type="evidence" value="ECO:0007669"/>
    <property type="project" value="TreeGrafter"/>
</dbReference>
<dbReference type="AlphaFoldDB" id="V8P099"/>
<gene>
    <name evidence="11" type="primary">GLIS1</name>
    <name evidence="11" type="ORF">L345_06950</name>
</gene>
<feature type="domain" description="C2H2-type" evidence="10">
    <location>
        <begin position="4"/>
        <end position="31"/>
    </location>
</feature>
<dbReference type="PANTHER" id="PTHR45718:SF3">
    <property type="entry name" value="ZINC FINGER PROTEIN GLIS1"/>
    <property type="match status" value="1"/>
</dbReference>
<name>V8P099_OPHHA</name>
<dbReference type="OrthoDB" id="3214149at2759"/>
<keyword evidence="3" id="KW-0479">Metal-binding</keyword>
<evidence type="ECO:0000256" key="1">
    <source>
        <dbReference type="ARBA" id="ARBA00004123"/>
    </source>
</evidence>
<evidence type="ECO:0000313" key="12">
    <source>
        <dbReference type="Proteomes" id="UP000018936"/>
    </source>
</evidence>
<dbReference type="InterPro" id="IPR013087">
    <property type="entry name" value="Znf_C2H2_type"/>
</dbReference>
<proteinExistence type="inferred from homology"/>
<dbReference type="Pfam" id="PF00096">
    <property type="entry name" value="zf-C2H2"/>
    <property type="match status" value="3"/>
</dbReference>
<keyword evidence="7" id="KW-0238">DNA-binding</keyword>